<keyword evidence="5 12" id="KW-0337">GPI-anchor biosynthesis</keyword>
<evidence type="ECO:0000256" key="11">
    <source>
        <dbReference type="ARBA" id="ARBA00023180"/>
    </source>
</evidence>
<proteinExistence type="inferred from homology"/>
<dbReference type="GO" id="GO:0051377">
    <property type="term" value="F:mannose-ethanolamine phosphotransferase activity"/>
    <property type="evidence" value="ECO:0000318"/>
    <property type="project" value="GO_Central"/>
</dbReference>
<keyword evidence="10 12" id="KW-0472">Membrane</keyword>
<keyword evidence="9 12" id="KW-1133">Transmembrane helix</keyword>
<evidence type="ECO:0000256" key="10">
    <source>
        <dbReference type="ARBA" id="ARBA00023136"/>
    </source>
</evidence>
<sequence length="1014" mass="114701">MYHIVSSNISKISKNDDATINRDNNSYKTKFNSKILIIVLIGIVFHLSYTLSIFDIYFRSPLVHGMTPHKIELTPPANRLVLFVADGLRADRFYELEENQGQFHSRAPFLRSIIENRGSWGISHTRVPTETRPGHVALIAGFYEDVSAVTKGWKSNPVEFDHLFNKTKYSWGYGSPDVLLMFSDNVKTMETQVYAEEFEDFGADASNLDMWVFEKIEELFKNATKDQELNRKLKSNQIVIFLHLLGLDTNGHAYRPHSDEYLSNIKLVDRGVQKIYNLIEDFYGDQKTAYIFTSDHGMSNRGSHGDGERSNTETPIVTWGSGLRGPLPSNLQTEKIASLRGKAKEKLPVDTLTPDNWKLSHLFRSDVSQADVAPLMTSLIGLPSPLNSVGVLPIEVLSENSPEYTTAALYANTLQVWEMYQVKSDSKQKSTLLFFSPFTKLKDASKTIAKIDQLIATRQFEEAQILCHNFIELCLEGLNYFQTYDRPFLMTVITLGYFGWIITLSLYVINNYTSIGYNCNAKQLQSQIKRFETLSSYLIAITSFCFFGFLYVTDAPVLYYLYCSFLVLFWAKTIPANIVPLYLFLKDSFAQIQSSKGIYSGGQLLSSTTTTTNVSIIKNFIVIVLAAVSVMELLVVSYFYRSVLSLIYTLVGVFSIFTFYKNESLKLKLLWFGSCLMMSVFPLLPIDYGNDTNLVCFGGVLLFIISLLNYTLNIFGGASKNTKPIVNSVLMFVVLLSSYIVYSTDSALSRKIGLPYFNQIISWALLVSSFVVLSIYRGKGFYDHWNFLYLCISVPFLLLSISYEVLFVGCLVLNLTLWMYFELKTDSRLYPKLVSITSNNEPSTSLSFSKSAIKSNINDINITQQDIKRAILYIFFCYVGFFGVGNIASISSFEISSTYRFTTIFSPFLMGALLIIKIFIPLLLVAVSFSLLNNSLNVPRPGSFLIVIALTDIMSINFFFLVKDTGSWLEIGTSISHYGISNGFIILQLLLFSFSTLLVPTSLKHNNNNNRKRI</sequence>
<dbReference type="GO" id="GO:0005789">
    <property type="term" value="C:endoplasmic reticulum membrane"/>
    <property type="evidence" value="ECO:0000318"/>
    <property type="project" value="GO_Central"/>
</dbReference>
<dbReference type="InParanoid" id="F0ZHE8"/>
<dbReference type="GeneID" id="10500256"/>
<reference evidence="15" key="1">
    <citation type="journal article" date="2011" name="Genome Biol.">
        <title>Comparative genomics of the social amoebae Dictyostelium discoideum and Dictyostelium purpureum.</title>
        <authorList>
            <consortium name="US DOE Joint Genome Institute (JGI-PGF)"/>
            <person name="Sucgang R."/>
            <person name="Kuo A."/>
            <person name="Tian X."/>
            <person name="Salerno W."/>
            <person name="Parikh A."/>
            <person name="Feasley C.L."/>
            <person name="Dalin E."/>
            <person name="Tu H."/>
            <person name="Huang E."/>
            <person name="Barry K."/>
            <person name="Lindquist E."/>
            <person name="Shapiro H."/>
            <person name="Bruce D."/>
            <person name="Schmutz J."/>
            <person name="Salamov A."/>
            <person name="Fey P."/>
            <person name="Gaudet P."/>
            <person name="Anjard C."/>
            <person name="Babu M.M."/>
            <person name="Basu S."/>
            <person name="Bushmanova Y."/>
            <person name="van der Wel H."/>
            <person name="Katoh-Kurasawa M."/>
            <person name="Dinh C."/>
            <person name="Coutinho P.M."/>
            <person name="Saito T."/>
            <person name="Elias M."/>
            <person name="Schaap P."/>
            <person name="Kay R.R."/>
            <person name="Henrissat B."/>
            <person name="Eichinger L."/>
            <person name="Rivero F."/>
            <person name="Putnam N.H."/>
            <person name="West C.M."/>
            <person name="Loomis W.F."/>
            <person name="Chisholm R.L."/>
            <person name="Shaulsky G."/>
            <person name="Strassmann J.E."/>
            <person name="Queller D.C."/>
            <person name="Kuspa A."/>
            <person name="Grigoriev I.V."/>
        </authorList>
    </citation>
    <scope>NUCLEOTIDE SEQUENCE [LARGE SCALE GENOMIC DNA]</scope>
    <source>
        <strain evidence="15">QSDP1</strain>
    </source>
</reference>
<dbReference type="InterPro" id="IPR017852">
    <property type="entry name" value="GPI_EtnP_transferase_1_C"/>
</dbReference>
<dbReference type="PANTHER" id="PTHR12250:SF0">
    <property type="entry name" value="GPI ETHANOLAMINE PHOSPHATE TRANSFERASE 1"/>
    <property type="match status" value="1"/>
</dbReference>
<dbReference type="OMA" id="QSYFHRE"/>
<feature type="transmembrane region" description="Helical" evidence="12">
    <location>
        <begin position="724"/>
        <end position="744"/>
    </location>
</feature>
<dbReference type="InterPro" id="IPR002591">
    <property type="entry name" value="Phosphodiest/P_Trfase"/>
</dbReference>
<feature type="transmembrane region" description="Helical" evidence="12">
    <location>
        <begin position="488"/>
        <end position="513"/>
    </location>
</feature>
<dbReference type="EC" id="2.-.-.-" evidence="12"/>
<evidence type="ECO:0000256" key="7">
    <source>
        <dbReference type="ARBA" id="ARBA00022692"/>
    </source>
</evidence>
<keyword evidence="6 12" id="KW-0808">Transferase</keyword>
<feature type="transmembrane region" description="Helical" evidence="12">
    <location>
        <begin position="646"/>
        <end position="662"/>
    </location>
</feature>
<evidence type="ECO:0000256" key="2">
    <source>
        <dbReference type="ARBA" id="ARBA00004687"/>
    </source>
</evidence>
<dbReference type="FunCoup" id="F0ZHE8">
    <property type="interactions" value="486"/>
</dbReference>
<keyword evidence="8 12" id="KW-0256">Endoplasmic reticulum</keyword>
<dbReference type="CDD" id="cd16020">
    <property type="entry name" value="GPI_EPT_1"/>
    <property type="match status" value="1"/>
</dbReference>
<dbReference type="FunFam" id="3.40.720.10:FF:000088">
    <property type="entry name" value="Phosphatidylinositol glycan anchor biosynthesis, class N"/>
    <property type="match status" value="1"/>
</dbReference>
<feature type="transmembrane region" description="Helical" evidence="12">
    <location>
        <begin position="805"/>
        <end position="823"/>
    </location>
</feature>
<dbReference type="VEuPathDB" id="AmoebaDB:DICPUDRAFT_150851"/>
<dbReference type="KEGG" id="dpp:DICPUDRAFT_150851"/>
<comment type="function">
    <text evidence="12">Ethanolamine phosphate transferase involved in glycosylphosphatidylinositol-anchor biosynthesis. Transfers ethanolamine phosphate to the first alpha-1,4-linked mannose of the glycosylphosphatidylinositol precursor of GPI-anchor.</text>
</comment>
<dbReference type="Gene3D" id="3.40.720.10">
    <property type="entry name" value="Alkaline Phosphatase, subunit A"/>
    <property type="match status" value="2"/>
</dbReference>
<protein>
    <recommendedName>
        <fullName evidence="4 12">GPI ethanolamine phosphate transferase 1</fullName>
        <ecNumber evidence="12">2.-.-.-</ecNumber>
    </recommendedName>
</protein>
<dbReference type="GO" id="GO:0006506">
    <property type="term" value="P:GPI anchor biosynthetic process"/>
    <property type="evidence" value="ECO:0000318"/>
    <property type="project" value="GO_Central"/>
</dbReference>
<evidence type="ECO:0000256" key="1">
    <source>
        <dbReference type="ARBA" id="ARBA00004477"/>
    </source>
</evidence>
<feature type="transmembrane region" description="Helical" evidence="12">
    <location>
        <begin position="534"/>
        <end position="553"/>
    </location>
</feature>
<dbReference type="InterPro" id="IPR037671">
    <property type="entry name" value="PIGN_N"/>
</dbReference>
<dbReference type="PANTHER" id="PTHR12250">
    <property type="entry name" value="PHOSPHATIDYLINOSITOL GLYCAN, CLASS N"/>
    <property type="match status" value="1"/>
</dbReference>
<dbReference type="FunFam" id="3.40.720.10:FF:000091">
    <property type="entry name" value="Phosphatidylinositol glycan anchor biosynthesis, class N"/>
    <property type="match status" value="1"/>
</dbReference>
<feature type="transmembrane region" description="Helical" evidence="12">
    <location>
        <begin position="35"/>
        <end position="58"/>
    </location>
</feature>
<feature type="transmembrane region" description="Helical" evidence="12">
    <location>
        <begin position="559"/>
        <end position="585"/>
    </location>
</feature>
<feature type="transmembrane region" description="Helical" evidence="12">
    <location>
        <begin position="982"/>
        <end position="1003"/>
    </location>
</feature>
<feature type="transmembrane region" description="Helical" evidence="12">
    <location>
        <begin position="756"/>
        <end position="776"/>
    </location>
</feature>
<feature type="domain" description="GPI ethanolamine phosphate transferase 1 C-terminal" evidence="13">
    <location>
        <begin position="476"/>
        <end position="967"/>
    </location>
</feature>
<dbReference type="OrthoDB" id="2748310at2759"/>
<dbReference type="Pfam" id="PF01663">
    <property type="entry name" value="Phosphodiest"/>
    <property type="match status" value="1"/>
</dbReference>
<dbReference type="Pfam" id="PF04987">
    <property type="entry name" value="PigN"/>
    <property type="match status" value="1"/>
</dbReference>
<comment type="pathway">
    <text evidence="2 12">Glycolipid biosynthesis; glycosylphosphatidylinositol-anchor biosynthesis.</text>
</comment>
<evidence type="ECO:0000256" key="6">
    <source>
        <dbReference type="ARBA" id="ARBA00022679"/>
    </source>
</evidence>
<evidence type="ECO:0000256" key="5">
    <source>
        <dbReference type="ARBA" id="ARBA00022502"/>
    </source>
</evidence>
<evidence type="ECO:0000259" key="13">
    <source>
        <dbReference type="Pfam" id="PF04987"/>
    </source>
</evidence>
<dbReference type="STRING" id="5786.F0ZHE8"/>
<evidence type="ECO:0000256" key="3">
    <source>
        <dbReference type="ARBA" id="ARBA00008400"/>
    </source>
</evidence>
<feature type="transmembrane region" description="Helical" evidence="12">
    <location>
        <begin position="944"/>
        <end position="962"/>
    </location>
</feature>
<accession>F0ZHE8</accession>
<dbReference type="InterPro" id="IPR017850">
    <property type="entry name" value="Alkaline_phosphatase_core_sf"/>
</dbReference>
<organism evidence="14 15">
    <name type="scientific">Dictyostelium purpureum</name>
    <name type="common">Slime mold</name>
    <dbReference type="NCBI Taxonomy" id="5786"/>
    <lineage>
        <taxon>Eukaryota</taxon>
        <taxon>Amoebozoa</taxon>
        <taxon>Evosea</taxon>
        <taxon>Eumycetozoa</taxon>
        <taxon>Dictyostelia</taxon>
        <taxon>Dictyosteliales</taxon>
        <taxon>Dictyosteliaceae</taxon>
        <taxon>Dictyostelium</taxon>
    </lineage>
</organism>
<evidence type="ECO:0000313" key="15">
    <source>
        <dbReference type="Proteomes" id="UP000001064"/>
    </source>
</evidence>
<keyword evidence="15" id="KW-1185">Reference proteome</keyword>
<feature type="transmembrane region" description="Helical" evidence="12">
    <location>
        <begin position="669"/>
        <end position="686"/>
    </location>
</feature>
<name>F0ZHE8_DICPU</name>
<gene>
    <name evidence="14" type="ORF">DICPUDRAFT_150851</name>
</gene>
<feature type="transmembrane region" description="Helical" evidence="12">
    <location>
        <begin position="692"/>
        <end position="712"/>
    </location>
</feature>
<dbReference type="UniPathway" id="UPA00196"/>
<feature type="transmembrane region" description="Helical" evidence="12">
    <location>
        <begin position="870"/>
        <end position="888"/>
    </location>
</feature>
<feature type="transmembrane region" description="Helical" evidence="12">
    <location>
        <begin position="908"/>
        <end position="932"/>
    </location>
</feature>
<evidence type="ECO:0000256" key="12">
    <source>
        <dbReference type="RuleBase" id="RU367138"/>
    </source>
</evidence>
<evidence type="ECO:0000256" key="8">
    <source>
        <dbReference type="ARBA" id="ARBA00022824"/>
    </source>
</evidence>
<comment type="subcellular location">
    <subcellularLocation>
        <location evidence="1 12">Endoplasmic reticulum membrane</location>
        <topology evidence="1 12">Multi-pass membrane protein</topology>
    </subcellularLocation>
</comment>
<dbReference type="eggNOG" id="KOG2124">
    <property type="taxonomic scope" value="Eukaryota"/>
</dbReference>
<keyword evidence="11" id="KW-0325">Glycoprotein</keyword>
<dbReference type="EMBL" id="GL871021">
    <property type="protein sequence ID" value="EGC36618.1"/>
    <property type="molecule type" value="Genomic_DNA"/>
</dbReference>
<keyword evidence="7 12" id="KW-0812">Transmembrane</keyword>
<evidence type="ECO:0000313" key="14">
    <source>
        <dbReference type="EMBL" id="EGC36618.1"/>
    </source>
</evidence>
<dbReference type="RefSeq" id="XP_003286856.1">
    <property type="nucleotide sequence ID" value="XM_003286808.1"/>
</dbReference>
<dbReference type="AlphaFoldDB" id="F0ZHE8"/>
<evidence type="ECO:0000256" key="9">
    <source>
        <dbReference type="ARBA" id="ARBA00022989"/>
    </source>
</evidence>
<comment type="similarity">
    <text evidence="3 12">Belongs to the PIGG/PIGN/PIGO family. PIGN subfamily.</text>
</comment>
<evidence type="ECO:0000256" key="4">
    <source>
        <dbReference type="ARBA" id="ARBA00020831"/>
    </source>
</evidence>
<dbReference type="Proteomes" id="UP000001064">
    <property type="component" value="Unassembled WGS sequence"/>
</dbReference>
<dbReference type="InterPro" id="IPR007070">
    <property type="entry name" value="GPI_EtnP_transferase_1"/>
</dbReference>
<dbReference type="SUPFAM" id="SSF53649">
    <property type="entry name" value="Alkaline phosphatase-like"/>
    <property type="match status" value="1"/>
</dbReference>